<evidence type="ECO:0000313" key="1">
    <source>
        <dbReference type="EMBL" id="CAK5013627.1"/>
    </source>
</evidence>
<comment type="caution">
    <text evidence="1">The sequence shown here is derived from an EMBL/GenBank/DDBJ whole genome shotgun (WGS) entry which is preliminary data.</text>
</comment>
<dbReference type="EMBL" id="CAVMJV010000002">
    <property type="protein sequence ID" value="CAK5013627.1"/>
    <property type="molecule type" value="Genomic_DNA"/>
</dbReference>
<organism evidence="1 2">
    <name type="scientific">Meloidogyne enterolobii</name>
    <name type="common">Root-knot nematode worm</name>
    <name type="synonym">Meloidogyne mayaguensis</name>
    <dbReference type="NCBI Taxonomy" id="390850"/>
    <lineage>
        <taxon>Eukaryota</taxon>
        <taxon>Metazoa</taxon>
        <taxon>Ecdysozoa</taxon>
        <taxon>Nematoda</taxon>
        <taxon>Chromadorea</taxon>
        <taxon>Rhabditida</taxon>
        <taxon>Tylenchina</taxon>
        <taxon>Tylenchomorpha</taxon>
        <taxon>Tylenchoidea</taxon>
        <taxon>Meloidogynidae</taxon>
        <taxon>Meloidogyninae</taxon>
        <taxon>Meloidogyne</taxon>
    </lineage>
</organism>
<accession>A0ACB0XR21</accession>
<sequence>MLFNFYKPIQFCFPASTRGLILLLSFAVVSSLFANLQLFNLAVLYTNQDEQRLFVSKELFGDGIQTKGIGNVNWQTTFPTPKNEEEEKNIFVKQKQQHFTNTVVEKSMEALENFFLILDFSFKKYVLYTNRKLYSYLS</sequence>
<protein>
    <submittedName>
        <fullName evidence="1">Uncharacterized protein</fullName>
    </submittedName>
</protein>
<evidence type="ECO:0000313" key="2">
    <source>
        <dbReference type="Proteomes" id="UP001497535"/>
    </source>
</evidence>
<dbReference type="Proteomes" id="UP001497535">
    <property type="component" value="Unassembled WGS sequence"/>
</dbReference>
<gene>
    <name evidence="1" type="ORF">MENTE1834_LOCUS2462</name>
</gene>
<proteinExistence type="predicted"/>
<name>A0ACB0XR21_MELEN</name>
<reference evidence="1" key="1">
    <citation type="submission" date="2023-11" db="EMBL/GenBank/DDBJ databases">
        <authorList>
            <person name="Poullet M."/>
        </authorList>
    </citation>
    <scope>NUCLEOTIDE SEQUENCE</scope>
    <source>
        <strain evidence="1">E1834</strain>
    </source>
</reference>
<keyword evidence="2" id="KW-1185">Reference proteome</keyword>